<dbReference type="EMBL" id="CP001918">
    <property type="protein sequence ID" value="ADF63396.1"/>
    <property type="molecule type" value="Genomic_DNA"/>
</dbReference>
<keyword evidence="1" id="KW-0812">Transmembrane</keyword>
<dbReference type="STRING" id="716541.ECL_03862"/>
<name>A0A0H3CQA0_ENTCC</name>
<dbReference type="GO" id="GO:0009389">
    <property type="term" value="F:dimethyl sulfoxide reductase activity"/>
    <property type="evidence" value="ECO:0007669"/>
    <property type="project" value="TreeGrafter"/>
</dbReference>
<dbReference type="eggNOG" id="COG3302">
    <property type="taxonomic scope" value="Bacteria"/>
</dbReference>
<feature type="transmembrane region" description="Helical" evidence="1">
    <location>
        <begin position="138"/>
        <end position="157"/>
    </location>
</feature>
<dbReference type="PANTHER" id="PTHR38095:SF2">
    <property type="entry name" value="ANAEROBIC DIMETHYL SULFOXIDE REDUCTASE CHAIN C"/>
    <property type="match status" value="1"/>
</dbReference>
<evidence type="ECO:0000313" key="2">
    <source>
        <dbReference type="EMBL" id="ADF63396.1"/>
    </source>
</evidence>
<dbReference type="Proteomes" id="UP000002363">
    <property type="component" value="Chromosome"/>
</dbReference>
<dbReference type="PANTHER" id="PTHR38095">
    <property type="entry name" value="ANAEROBIC DIMETHYL SULFOXIDE REDUCTASE CHAIN YNFH"/>
    <property type="match status" value="1"/>
</dbReference>
<feature type="transmembrane region" description="Helical" evidence="1">
    <location>
        <begin position="79"/>
        <end position="98"/>
    </location>
</feature>
<keyword evidence="1" id="KW-1133">Transmembrane helix</keyword>
<feature type="transmembrane region" description="Helical" evidence="1">
    <location>
        <begin position="240"/>
        <end position="261"/>
    </location>
</feature>
<reference evidence="2 3" key="1">
    <citation type="journal article" date="2010" name="J. Bacteriol.">
        <title>Complete genome sequence of Enterobacter cloacae subsp. cloacae type strain ATCC 13047.</title>
        <authorList>
            <person name="Ren Y."/>
            <person name="Ren Y."/>
            <person name="Zhou Z."/>
            <person name="Guo X."/>
            <person name="Li Y."/>
            <person name="Feng L."/>
            <person name="Wang L."/>
        </authorList>
    </citation>
    <scope>NUCLEOTIDE SEQUENCE [LARGE SCALE GENOMIC DNA]</scope>
    <source>
        <strain evidence="3">ATCC 13047 / DSM 30054 / NBRC 13535 / NCTC 10005 / WDCM 00083 / NCDC 279-56</strain>
    </source>
</reference>
<protein>
    <submittedName>
        <fullName evidence="2">Anaerobic dimethyl sulfoxide reductase subunit C</fullName>
    </submittedName>
</protein>
<dbReference type="HOGENOM" id="CLU_064909_1_0_6"/>
<gene>
    <name evidence="2" type="primary">dmsC</name>
    <name evidence="2" type="ordered locus">ECL_03862</name>
</gene>
<dbReference type="AlphaFoldDB" id="A0A0H3CQA0"/>
<feature type="transmembrane region" description="Helical" evidence="1">
    <location>
        <begin position="37"/>
        <end position="59"/>
    </location>
</feature>
<dbReference type="GO" id="GO:0019645">
    <property type="term" value="P:anaerobic electron transport chain"/>
    <property type="evidence" value="ECO:0007669"/>
    <property type="project" value="InterPro"/>
</dbReference>
<dbReference type="KEGG" id="enc:ECL_03862"/>
<dbReference type="OrthoDB" id="7058271at2"/>
<dbReference type="GO" id="GO:0009390">
    <property type="term" value="C:dimethyl sulfoxide reductase complex"/>
    <property type="evidence" value="ECO:0007669"/>
    <property type="project" value="TreeGrafter"/>
</dbReference>
<feature type="transmembrane region" description="Helical" evidence="1">
    <location>
        <begin position="105"/>
        <end position="126"/>
    </location>
</feature>
<dbReference type="InterPro" id="IPR007059">
    <property type="entry name" value="DmsC"/>
</dbReference>
<sequence>MHELPLLIFTLFLQGSVGVTLWLALGDAQASPRNALLPAAGAFVLACLGLLASALHMGYPLNALNALRHVSSSWLSREIVFASLYLAALGLATLLMFAKKPGWKPLLAVAGLVGLVDVFCMAQIYIHTSVVTWQHINTLVLFIGSVGIIGSACVAVGAPSRINLRAAVVIITLLVLVRLVMKPVWLADITAMDNTVVTFPHAPLRMLEQLRTVHLLSWCVSVAGMLCFAAGGLKAARGPVLLGSALLIVGELMLRFVFFSIG</sequence>
<dbReference type="GO" id="GO:0005886">
    <property type="term" value="C:plasma membrane"/>
    <property type="evidence" value="ECO:0007669"/>
    <property type="project" value="TreeGrafter"/>
</dbReference>
<organism evidence="2 3">
    <name type="scientific">Enterobacter cloacae subsp. cloacae (strain ATCC 13047 / DSM 30054 / NBRC 13535 / NCTC 10005 / WDCM 00083 / NCDC 279-56)</name>
    <dbReference type="NCBI Taxonomy" id="716541"/>
    <lineage>
        <taxon>Bacteria</taxon>
        <taxon>Pseudomonadati</taxon>
        <taxon>Pseudomonadota</taxon>
        <taxon>Gammaproteobacteria</taxon>
        <taxon>Enterobacterales</taxon>
        <taxon>Enterobacteriaceae</taxon>
        <taxon>Enterobacter</taxon>
        <taxon>Enterobacter cloacae complex</taxon>
    </lineage>
</organism>
<keyword evidence="3" id="KW-1185">Reference proteome</keyword>
<dbReference type="RefSeq" id="WP_013098281.1">
    <property type="nucleotide sequence ID" value="NC_014121.1"/>
</dbReference>
<dbReference type="EnsemblBacteria" id="ADF63396">
    <property type="protein sequence ID" value="ADF63396"/>
    <property type="gene ID" value="ECL_03862"/>
</dbReference>
<dbReference type="Pfam" id="PF04976">
    <property type="entry name" value="DmsC"/>
    <property type="match status" value="1"/>
</dbReference>
<feature type="transmembrane region" description="Helical" evidence="1">
    <location>
        <begin position="164"/>
        <end position="181"/>
    </location>
</feature>
<dbReference type="PATRIC" id="fig|716541.4.peg.4019"/>
<feature type="transmembrane region" description="Helical" evidence="1">
    <location>
        <begin position="215"/>
        <end position="233"/>
    </location>
</feature>
<evidence type="ECO:0000256" key="1">
    <source>
        <dbReference type="SAM" id="Phobius"/>
    </source>
</evidence>
<keyword evidence="1" id="KW-0472">Membrane</keyword>
<feature type="transmembrane region" description="Helical" evidence="1">
    <location>
        <begin position="6"/>
        <end position="25"/>
    </location>
</feature>
<evidence type="ECO:0000313" key="3">
    <source>
        <dbReference type="Proteomes" id="UP000002363"/>
    </source>
</evidence>
<accession>A0A0H3CQA0</accession>
<proteinExistence type="predicted"/>